<dbReference type="InterPro" id="IPR012001">
    <property type="entry name" value="Thiamin_PyroP_enz_TPP-bd_dom"/>
</dbReference>
<dbReference type="RefSeq" id="WP_353439818.1">
    <property type="nucleotide sequence ID" value="NZ_CP099959.1"/>
</dbReference>
<sequence length="546" mass="57009">MAEQVGARSLVHAFEKAGVSTLFTLSGNHIMPIFDAVIDASIELIHTRHEAATVHMADAYARLTKKVGVAMVTGGPGHANAVSALYTTAMAEAPVVLLSGHAPLNQLGKGAFQEMAQADIAAPLCKASWTCAGPEYLQADFLLACAIAQAGRPGPVHLSLPSDALEGKLTQASASPSPSAPKLPAPQLLSAEHAKSIIAQLHAAKKPVILVGPRGCHRYPALLQELSQASGVPVIATESPRGIGDPSLGAFAEVLAQSDCVLLLDKKLDFTLKFGSSPSFMSDAKFMQVDSEAAELVRSKNALGARLVLAAQADLEPSVHALVNATKSASSKVHDATWLSWVKEAITYRPAAWATAVSSTPNHAHPGRAMLALQAILDSHPDSVLVADGGEIGQWAQACLHAPNRIINGMAGSIGAALPFATAAAYTKPGVPVVAVMGDGTFGFHSSELDTAVRYRLPFIGVVGNDACWNAEYQIQVREYGKERAKGCELLPSRYDQVAIAFGGAGSMVTDVEQVLPAAKALQSQGLPSILNILIEGLPAPTLKRV</sequence>
<dbReference type="FunFam" id="3.40.50.970:FF:000007">
    <property type="entry name" value="Acetolactate synthase"/>
    <property type="match status" value="1"/>
</dbReference>
<dbReference type="GO" id="GO:0005948">
    <property type="term" value="C:acetolactate synthase complex"/>
    <property type="evidence" value="ECO:0007669"/>
    <property type="project" value="TreeGrafter"/>
</dbReference>
<evidence type="ECO:0000259" key="6">
    <source>
        <dbReference type="Pfam" id="PF02775"/>
    </source>
</evidence>
<evidence type="ECO:0000259" key="5">
    <source>
        <dbReference type="Pfam" id="PF00205"/>
    </source>
</evidence>
<evidence type="ECO:0000313" key="8">
    <source>
        <dbReference type="EMBL" id="XCC58556.1"/>
    </source>
</evidence>
<name>A0AAU8A574_9BURK</name>
<dbReference type="InterPro" id="IPR045229">
    <property type="entry name" value="TPP_enz"/>
</dbReference>
<dbReference type="GO" id="GO:0050660">
    <property type="term" value="F:flavin adenine dinucleotide binding"/>
    <property type="evidence" value="ECO:0007669"/>
    <property type="project" value="TreeGrafter"/>
</dbReference>
<evidence type="ECO:0000256" key="2">
    <source>
        <dbReference type="ARBA" id="ARBA00007812"/>
    </source>
</evidence>
<dbReference type="GO" id="GO:0009097">
    <property type="term" value="P:isoleucine biosynthetic process"/>
    <property type="evidence" value="ECO:0007669"/>
    <property type="project" value="TreeGrafter"/>
</dbReference>
<dbReference type="InterPro" id="IPR029035">
    <property type="entry name" value="DHS-like_NAD/FAD-binding_dom"/>
</dbReference>
<dbReference type="GO" id="GO:0003984">
    <property type="term" value="F:acetolactate synthase activity"/>
    <property type="evidence" value="ECO:0007669"/>
    <property type="project" value="TreeGrafter"/>
</dbReference>
<dbReference type="GO" id="GO:0009099">
    <property type="term" value="P:L-valine biosynthetic process"/>
    <property type="evidence" value="ECO:0007669"/>
    <property type="project" value="TreeGrafter"/>
</dbReference>
<dbReference type="SUPFAM" id="SSF52467">
    <property type="entry name" value="DHS-like NAD/FAD-binding domain"/>
    <property type="match status" value="1"/>
</dbReference>
<dbReference type="Gene3D" id="3.40.50.1220">
    <property type="entry name" value="TPP-binding domain"/>
    <property type="match status" value="1"/>
</dbReference>
<proteinExistence type="inferred from homology"/>
<dbReference type="GO" id="GO:0030976">
    <property type="term" value="F:thiamine pyrophosphate binding"/>
    <property type="evidence" value="ECO:0007669"/>
    <property type="project" value="InterPro"/>
</dbReference>
<protein>
    <submittedName>
        <fullName evidence="8">Thiamine pyrophosphate-binding protein</fullName>
    </submittedName>
</protein>
<gene>
    <name evidence="8" type="ORF">NKE59_04545</name>
</gene>
<dbReference type="SUPFAM" id="SSF52518">
    <property type="entry name" value="Thiamin diphosphate-binding fold (THDP-binding)"/>
    <property type="match status" value="2"/>
</dbReference>
<dbReference type="Pfam" id="PF02775">
    <property type="entry name" value="TPP_enzyme_C"/>
    <property type="match status" value="1"/>
</dbReference>
<evidence type="ECO:0000256" key="4">
    <source>
        <dbReference type="RuleBase" id="RU362132"/>
    </source>
</evidence>
<evidence type="ECO:0000256" key="3">
    <source>
        <dbReference type="ARBA" id="ARBA00023052"/>
    </source>
</evidence>
<feature type="domain" description="Thiamine pyrophosphate enzyme central" evidence="5">
    <location>
        <begin position="196"/>
        <end position="301"/>
    </location>
</feature>
<dbReference type="PANTHER" id="PTHR18968">
    <property type="entry name" value="THIAMINE PYROPHOSPHATE ENZYMES"/>
    <property type="match status" value="1"/>
</dbReference>
<dbReference type="Pfam" id="PF00205">
    <property type="entry name" value="TPP_enzyme_M"/>
    <property type="match status" value="1"/>
</dbReference>
<dbReference type="EMBL" id="CP099959">
    <property type="protein sequence ID" value="XCC58556.1"/>
    <property type="molecule type" value="Genomic_DNA"/>
</dbReference>
<dbReference type="InterPro" id="IPR011766">
    <property type="entry name" value="TPP_enzyme_TPP-bd"/>
</dbReference>
<accession>A0AAU8A574</accession>
<dbReference type="Gene3D" id="3.40.50.970">
    <property type="match status" value="2"/>
</dbReference>
<dbReference type="InterPro" id="IPR029061">
    <property type="entry name" value="THDP-binding"/>
</dbReference>
<dbReference type="GO" id="GO:0000287">
    <property type="term" value="F:magnesium ion binding"/>
    <property type="evidence" value="ECO:0007669"/>
    <property type="project" value="InterPro"/>
</dbReference>
<keyword evidence="3 4" id="KW-0786">Thiamine pyrophosphate</keyword>
<feature type="domain" description="Thiamine pyrophosphate enzyme TPP-binding" evidence="6">
    <location>
        <begin position="388"/>
        <end position="532"/>
    </location>
</feature>
<dbReference type="Pfam" id="PF02776">
    <property type="entry name" value="TPP_enzyme_N"/>
    <property type="match status" value="1"/>
</dbReference>
<comment type="cofactor">
    <cofactor evidence="1">
        <name>thiamine diphosphate</name>
        <dbReference type="ChEBI" id="CHEBI:58937"/>
    </cofactor>
</comment>
<organism evidence="8">
    <name type="scientific">Polynucleobacter sp. UK-FUSCHL-C3</name>
    <dbReference type="NCBI Taxonomy" id="2955208"/>
    <lineage>
        <taxon>Bacteria</taxon>
        <taxon>Pseudomonadati</taxon>
        <taxon>Pseudomonadota</taxon>
        <taxon>Betaproteobacteria</taxon>
        <taxon>Burkholderiales</taxon>
        <taxon>Burkholderiaceae</taxon>
        <taxon>Polynucleobacter</taxon>
    </lineage>
</organism>
<reference evidence="8" key="1">
    <citation type="submission" date="2022-06" db="EMBL/GenBank/DDBJ databases">
        <title>New Polynucleobacter species.</title>
        <authorList>
            <person name="Hahn M.W."/>
        </authorList>
    </citation>
    <scope>NUCLEOTIDE SEQUENCE</scope>
    <source>
        <strain evidence="8">UK-FUSCHL-C3</strain>
    </source>
</reference>
<dbReference type="CDD" id="cd07035">
    <property type="entry name" value="TPP_PYR_POX_like"/>
    <property type="match status" value="1"/>
</dbReference>
<dbReference type="InterPro" id="IPR012000">
    <property type="entry name" value="Thiamin_PyroP_enz_cen_dom"/>
</dbReference>
<dbReference type="AlphaFoldDB" id="A0AAU8A574"/>
<feature type="domain" description="Thiamine pyrophosphate enzyme N-terminal TPP-binding" evidence="7">
    <location>
        <begin position="6"/>
        <end position="119"/>
    </location>
</feature>
<evidence type="ECO:0000259" key="7">
    <source>
        <dbReference type="Pfam" id="PF02776"/>
    </source>
</evidence>
<evidence type="ECO:0000256" key="1">
    <source>
        <dbReference type="ARBA" id="ARBA00001964"/>
    </source>
</evidence>
<dbReference type="PANTHER" id="PTHR18968:SF166">
    <property type="entry name" value="2-HYDROXYACYL-COA LYASE 2"/>
    <property type="match status" value="1"/>
</dbReference>
<comment type="similarity">
    <text evidence="2 4">Belongs to the TPP enzyme family.</text>
</comment>